<name>A0A369CHD4_9GAMM</name>
<evidence type="ECO:0000256" key="3">
    <source>
        <dbReference type="ARBA" id="ARBA00022679"/>
    </source>
</evidence>
<comment type="similarity">
    <text evidence="6">Belongs to the class I-like SAM-binding methyltransferase superfamily. MenG/UbiE family.</text>
</comment>
<keyword evidence="3 6" id="KW-0808">Transferase</keyword>
<dbReference type="NCBIfam" id="TIGR01934">
    <property type="entry name" value="MenG_MenH_UbiE"/>
    <property type="match status" value="1"/>
</dbReference>
<dbReference type="RefSeq" id="WP_114277871.1">
    <property type="nucleotide sequence ID" value="NZ_QPJY01000001.1"/>
</dbReference>
<keyword evidence="4 6" id="KW-0831">Ubiquinone biosynthesis</keyword>
<keyword evidence="8" id="KW-1185">Reference proteome</keyword>
<dbReference type="OrthoDB" id="9808140at2"/>
<dbReference type="GO" id="GO:0032259">
    <property type="term" value="P:methylation"/>
    <property type="evidence" value="ECO:0007669"/>
    <property type="project" value="UniProtKB-KW"/>
</dbReference>
<dbReference type="Gene3D" id="3.40.50.150">
    <property type="entry name" value="Vaccinia Virus protein VP39"/>
    <property type="match status" value="1"/>
</dbReference>
<feature type="binding site" evidence="6">
    <location>
        <begin position="121"/>
        <end position="122"/>
    </location>
    <ligand>
        <name>S-adenosyl-L-methionine</name>
        <dbReference type="ChEBI" id="CHEBI:59789"/>
    </ligand>
</feature>
<dbReference type="EC" id="2.1.1.163" evidence="6"/>
<feature type="binding site" evidence="6">
    <location>
        <position position="72"/>
    </location>
    <ligand>
        <name>S-adenosyl-L-methionine</name>
        <dbReference type="ChEBI" id="CHEBI:59789"/>
    </ligand>
</feature>
<dbReference type="CDD" id="cd02440">
    <property type="entry name" value="AdoMet_MTases"/>
    <property type="match status" value="1"/>
</dbReference>
<dbReference type="InterPro" id="IPR004033">
    <property type="entry name" value="UbiE/COQ5_MeTrFase"/>
</dbReference>
<dbReference type="GO" id="GO:0009234">
    <property type="term" value="P:menaquinone biosynthetic process"/>
    <property type="evidence" value="ECO:0007669"/>
    <property type="project" value="UniProtKB-UniRule"/>
</dbReference>
<organism evidence="7 8">
    <name type="scientific">Thioalbus denitrificans</name>
    <dbReference type="NCBI Taxonomy" id="547122"/>
    <lineage>
        <taxon>Bacteria</taxon>
        <taxon>Pseudomonadati</taxon>
        <taxon>Pseudomonadota</taxon>
        <taxon>Gammaproteobacteria</taxon>
        <taxon>Chromatiales</taxon>
        <taxon>Ectothiorhodospiraceae</taxon>
        <taxon>Thioalbus</taxon>
    </lineage>
</organism>
<accession>A0A369CHD4</accession>
<dbReference type="PANTHER" id="PTHR43591">
    <property type="entry name" value="METHYLTRANSFERASE"/>
    <property type="match status" value="1"/>
</dbReference>
<evidence type="ECO:0000313" key="7">
    <source>
        <dbReference type="EMBL" id="RCX32981.1"/>
    </source>
</evidence>
<evidence type="ECO:0000256" key="1">
    <source>
        <dbReference type="ARBA" id="ARBA00022428"/>
    </source>
</evidence>
<dbReference type="GO" id="GO:0008425">
    <property type="term" value="F:2-methoxy-6-polyprenyl-1,4-benzoquinol methyltransferase activity"/>
    <property type="evidence" value="ECO:0007669"/>
    <property type="project" value="UniProtKB-UniRule"/>
</dbReference>
<keyword evidence="2 6" id="KW-0489">Methyltransferase</keyword>
<dbReference type="PROSITE" id="PS51608">
    <property type="entry name" value="SAM_MT_UBIE"/>
    <property type="match status" value="1"/>
</dbReference>
<dbReference type="PROSITE" id="PS01184">
    <property type="entry name" value="UBIE_2"/>
    <property type="match status" value="1"/>
</dbReference>
<dbReference type="Proteomes" id="UP000252707">
    <property type="component" value="Unassembled WGS sequence"/>
</dbReference>
<gene>
    <name evidence="6" type="primary">ubiE</name>
    <name evidence="7" type="ORF">DFQ59_101279</name>
</gene>
<comment type="function">
    <text evidence="6">Methyltransferase required for the conversion of demethylmenaquinol (DMKH2) to menaquinol (MKH2) and the conversion of 2-polyprenyl-6-methoxy-1,4-benzoquinol (DDMQH2) to 2-polyprenyl-3-methyl-6-methoxy-1,4-benzoquinol (DMQH2).</text>
</comment>
<comment type="caution">
    <text evidence="6">Lacks conserved residue(s) required for the propagation of feature annotation.</text>
</comment>
<feature type="binding site" evidence="6">
    <location>
        <position position="93"/>
    </location>
    <ligand>
        <name>S-adenosyl-L-methionine</name>
        <dbReference type="ChEBI" id="CHEBI:59789"/>
    </ligand>
</feature>
<dbReference type="UniPathway" id="UPA00232"/>
<dbReference type="InterPro" id="IPR029063">
    <property type="entry name" value="SAM-dependent_MTases_sf"/>
</dbReference>
<evidence type="ECO:0000256" key="2">
    <source>
        <dbReference type="ARBA" id="ARBA00022603"/>
    </source>
</evidence>
<dbReference type="FunFam" id="3.40.50.150:FF:000014">
    <property type="entry name" value="Ubiquinone/menaquinone biosynthesis C-methyltransferase UbiE"/>
    <property type="match status" value="1"/>
</dbReference>
<comment type="caution">
    <text evidence="7">The sequence shown here is derived from an EMBL/GenBank/DDBJ whole genome shotgun (WGS) entry which is preliminary data.</text>
</comment>
<dbReference type="HAMAP" id="MF_01813">
    <property type="entry name" value="MenG_UbiE_methyltr"/>
    <property type="match status" value="1"/>
</dbReference>
<dbReference type="InterPro" id="IPR023576">
    <property type="entry name" value="UbiE/COQ5_MeTrFase_CS"/>
</dbReference>
<dbReference type="GO" id="GO:0043770">
    <property type="term" value="F:demethylmenaquinone methyltransferase activity"/>
    <property type="evidence" value="ECO:0007669"/>
    <property type="project" value="UniProtKB-UniRule"/>
</dbReference>
<comment type="pathway">
    <text evidence="6">Cofactor biosynthesis; ubiquinone biosynthesis.</text>
</comment>
<reference evidence="7 8" key="1">
    <citation type="submission" date="2018-07" db="EMBL/GenBank/DDBJ databases">
        <title>Genomic Encyclopedia of Type Strains, Phase IV (KMG-IV): sequencing the most valuable type-strain genomes for metagenomic binning, comparative biology and taxonomic classification.</title>
        <authorList>
            <person name="Goeker M."/>
        </authorList>
    </citation>
    <scope>NUCLEOTIDE SEQUENCE [LARGE SCALE GENOMIC DNA]</scope>
    <source>
        <strain evidence="7 8">DSM 26407</strain>
    </source>
</reference>
<dbReference type="GO" id="GO:0009060">
    <property type="term" value="P:aerobic respiration"/>
    <property type="evidence" value="ECO:0007669"/>
    <property type="project" value="UniProtKB-UniRule"/>
</dbReference>
<evidence type="ECO:0000313" key="8">
    <source>
        <dbReference type="Proteomes" id="UP000252707"/>
    </source>
</evidence>
<dbReference type="AlphaFoldDB" id="A0A369CHD4"/>
<sequence>MSENKTTHFGYQQVPEEEKAGRVAQVFHSVADKYDLMNDLMSLGIHRLWKRFTIELSGVRGGQRVLDLAGGTGDLAARFSRMVGPAGEVVLCDINDSMLRVGRERLADRGAVGNIRYVQADAEALPYPDNHFDCITIAFGLRNVTHKEAALASMNRVLKPGGRLLVLEFSQPVAPGLKPVYDLYSFSVLPVLGRLVTGDSGSYRYLAESIRMHPDQKTLKGMMEAAGFGRCEYFNLTGGIVALHRGFKV</sequence>
<comment type="catalytic activity">
    <reaction evidence="6">
        <text>a 2-methoxy-6-(all-trans-polyprenyl)benzene-1,4-diol + S-adenosyl-L-methionine = a 5-methoxy-2-methyl-3-(all-trans-polyprenyl)benzene-1,4-diol + S-adenosyl-L-homocysteine + H(+)</text>
        <dbReference type="Rhea" id="RHEA:28286"/>
        <dbReference type="Rhea" id="RHEA-COMP:10858"/>
        <dbReference type="Rhea" id="RHEA-COMP:10859"/>
        <dbReference type="ChEBI" id="CHEBI:15378"/>
        <dbReference type="ChEBI" id="CHEBI:57856"/>
        <dbReference type="ChEBI" id="CHEBI:59789"/>
        <dbReference type="ChEBI" id="CHEBI:84166"/>
        <dbReference type="ChEBI" id="CHEBI:84167"/>
        <dbReference type="EC" id="2.1.1.201"/>
    </reaction>
</comment>
<dbReference type="EC" id="2.1.1.201" evidence="6"/>
<protein>
    <recommendedName>
        <fullName evidence="6">Ubiquinone/menaquinone biosynthesis C-methyltransferase UbiE</fullName>
        <ecNumber evidence="6">2.1.1.163</ecNumber>
        <ecNumber evidence="6">2.1.1.201</ecNumber>
    </recommendedName>
    <alternativeName>
        <fullName evidence="6">2-methoxy-6-polyprenyl-1,4-benzoquinol methylase</fullName>
    </alternativeName>
    <alternativeName>
        <fullName evidence="6">Demethylmenaquinone methyltransferase</fullName>
    </alternativeName>
</protein>
<dbReference type="EMBL" id="QPJY01000001">
    <property type="protein sequence ID" value="RCX32981.1"/>
    <property type="molecule type" value="Genomic_DNA"/>
</dbReference>
<dbReference type="UniPathway" id="UPA00079">
    <property type="reaction ID" value="UER00169"/>
</dbReference>
<keyword evidence="5 6" id="KW-0949">S-adenosyl-L-methionine</keyword>
<comment type="pathway">
    <text evidence="6">Quinol/quinone metabolism; menaquinone biosynthesis; menaquinol from 1,4-dihydroxy-2-naphthoate: step 2/2.</text>
</comment>
<dbReference type="SUPFAM" id="SSF53335">
    <property type="entry name" value="S-adenosyl-L-methionine-dependent methyltransferases"/>
    <property type="match status" value="1"/>
</dbReference>
<evidence type="ECO:0000256" key="4">
    <source>
        <dbReference type="ARBA" id="ARBA00022688"/>
    </source>
</evidence>
<dbReference type="PROSITE" id="PS01183">
    <property type="entry name" value="UBIE_1"/>
    <property type="match status" value="1"/>
</dbReference>
<proteinExistence type="inferred from homology"/>
<dbReference type="PANTHER" id="PTHR43591:SF24">
    <property type="entry name" value="2-METHOXY-6-POLYPRENYL-1,4-BENZOQUINOL METHYLASE, MITOCHONDRIAL"/>
    <property type="match status" value="1"/>
</dbReference>
<dbReference type="NCBIfam" id="NF001244">
    <property type="entry name" value="PRK00216.1-5"/>
    <property type="match status" value="1"/>
</dbReference>
<evidence type="ECO:0000256" key="6">
    <source>
        <dbReference type="HAMAP-Rule" id="MF_01813"/>
    </source>
</evidence>
<evidence type="ECO:0000256" key="5">
    <source>
        <dbReference type="ARBA" id="ARBA00022691"/>
    </source>
</evidence>
<comment type="catalytic activity">
    <reaction evidence="6">
        <text>a 2-demethylmenaquinol + S-adenosyl-L-methionine = a menaquinol + S-adenosyl-L-homocysteine + H(+)</text>
        <dbReference type="Rhea" id="RHEA:42640"/>
        <dbReference type="Rhea" id="RHEA-COMP:9539"/>
        <dbReference type="Rhea" id="RHEA-COMP:9563"/>
        <dbReference type="ChEBI" id="CHEBI:15378"/>
        <dbReference type="ChEBI" id="CHEBI:18151"/>
        <dbReference type="ChEBI" id="CHEBI:55437"/>
        <dbReference type="ChEBI" id="CHEBI:57856"/>
        <dbReference type="ChEBI" id="CHEBI:59789"/>
        <dbReference type="EC" id="2.1.1.163"/>
    </reaction>
</comment>
<dbReference type="Pfam" id="PF01209">
    <property type="entry name" value="Ubie_methyltran"/>
    <property type="match status" value="1"/>
</dbReference>
<dbReference type="NCBIfam" id="NF001240">
    <property type="entry name" value="PRK00216.1-1"/>
    <property type="match status" value="1"/>
</dbReference>
<keyword evidence="1 6" id="KW-0474">Menaquinone biosynthesis</keyword>